<evidence type="ECO:0000256" key="1">
    <source>
        <dbReference type="ARBA" id="ARBA00023015"/>
    </source>
</evidence>
<sequence>MSEGDPRDDGRCELTVGATAGLVGVSVRTLHHYDAIGLVVPSGRTPAGYRVYHDADVERLHQVLMYRELGFPLERIATLLDDPTADALEHLAVQRDLLNERIARLHRTVAAVEAMMNAKKTGMYLSAAEQAEIFGDDWLGEQYAEEAEQRWGDTDAWAQSRERSASFTTQDWQQVKAETDEFEARLADAMTRGVRPGSTEGNALAEEHRAQIARFYDCDHAMQVCLADMYVADPRFTAHYDDIASGLAGYLRAVIRANAGAE</sequence>
<dbReference type="Gene3D" id="1.10.1660.10">
    <property type="match status" value="1"/>
</dbReference>
<dbReference type="PROSITE" id="PS50937">
    <property type="entry name" value="HTH_MERR_2"/>
    <property type="match status" value="1"/>
</dbReference>
<evidence type="ECO:0000259" key="5">
    <source>
        <dbReference type="PROSITE" id="PS50937"/>
    </source>
</evidence>
<dbReference type="InterPro" id="IPR012925">
    <property type="entry name" value="TipAS_dom"/>
</dbReference>
<comment type="caution">
    <text evidence="6">The sequence shown here is derived from an EMBL/GenBank/DDBJ whole genome shotgun (WGS) entry which is preliminary data.</text>
</comment>
<organism evidence="6 7">
    <name type="scientific">Gordonia desulfuricans</name>
    <dbReference type="NCBI Taxonomy" id="89051"/>
    <lineage>
        <taxon>Bacteria</taxon>
        <taxon>Bacillati</taxon>
        <taxon>Actinomycetota</taxon>
        <taxon>Actinomycetes</taxon>
        <taxon>Mycobacteriales</taxon>
        <taxon>Gordoniaceae</taxon>
        <taxon>Gordonia</taxon>
    </lineage>
</organism>
<keyword evidence="1" id="KW-0805">Transcription regulation</keyword>
<dbReference type="CDD" id="cd01106">
    <property type="entry name" value="HTH_TipAL-Mta"/>
    <property type="match status" value="1"/>
</dbReference>
<keyword evidence="4" id="KW-0804">Transcription</keyword>
<dbReference type="Pfam" id="PF13411">
    <property type="entry name" value="MerR_1"/>
    <property type="match status" value="1"/>
</dbReference>
<dbReference type="Pfam" id="PF07739">
    <property type="entry name" value="TipAS"/>
    <property type="match status" value="1"/>
</dbReference>
<dbReference type="Gene3D" id="1.10.490.50">
    <property type="entry name" value="Antibiotic binding domain of TipA-like multidrug resistance regulators"/>
    <property type="match status" value="1"/>
</dbReference>
<dbReference type="AlphaFoldDB" id="A0A7K3LRD4"/>
<dbReference type="SMART" id="SM00422">
    <property type="entry name" value="HTH_MERR"/>
    <property type="match status" value="1"/>
</dbReference>
<evidence type="ECO:0000256" key="3">
    <source>
        <dbReference type="ARBA" id="ARBA00023159"/>
    </source>
</evidence>
<reference evidence="6 7" key="1">
    <citation type="submission" date="2020-01" db="EMBL/GenBank/DDBJ databases">
        <title>Investigation of new actinobacteria for the biodesulphurisation of diesel fuel.</title>
        <authorList>
            <person name="Athi Narayanan S.M."/>
        </authorList>
    </citation>
    <scope>NUCLEOTIDE SEQUENCE [LARGE SCALE GENOMIC DNA]</scope>
    <source>
        <strain evidence="6 7">213E</strain>
    </source>
</reference>
<evidence type="ECO:0000256" key="2">
    <source>
        <dbReference type="ARBA" id="ARBA00023125"/>
    </source>
</evidence>
<dbReference type="SUPFAM" id="SSF46955">
    <property type="entry name" value="Putative DNA-binding domain"/>
    <property type="match status" value="1"/>
</dbReference>
<name>A0A7K3LRD4_9ACTN</name>
<evidence type="ECO:0000313" key="6">
    <source>
        <dbReference type="EMBL" id="NDK90822.1"/>
    </source>
</evidence>
<protein>
    <submittedName>
        <fullName evidence="6">MerR family transcriptional regulator</fullName>
    </submittedName>
</protein>
<keyword evidence="3" id="KW-0010">Activator</keyword>
<dbReference type="InterPro" id="IPR000551">
    <property type="entry name" value="MerR-type_HTH_dom"/>
</dbReference>
<dbReference type="InterPro" id="IPR036244">
    <property type="entry name" value="TipA-like_antibiotic-bd"/>
</dbReference>
<gene>
    <name evidence="6" type="ORF">GYA93_14700</name>
</gene>
<dbReference type="GO" id="GO:0003677">
    <property type="term" value="F:DNA binding"/>
    <property type="evidence" value="ECO:0007669"/>
    <property type="project" value="UniProtKB-KW"/>
</dbReference>
<dbReference type="Proteomes" id="UP000466307">
    <property type="component" value="Unassembled WGS sequence"/>
</dbReference>
<keyword evidence="2" id="KW-0238">DNA-binding</keyword>
<dbReference type="SUPFAM" id="SSF89082">
    <property type="entry name" value="Antibiotic binding domain of TipA-like multidrug resistance regulators"/>
    <property type="match status" value="1"/>
</dbReference>
<evidence type="ECO:0000256" key="4">
    <source>
        <dbReference type="ARBA" id="ARBA00023163"/>
    </source>
</evidence>
<dbReference type="GO" id="GO:0003700">
    <property type="term" value="F:DNA-binding transcription factor activity"/>
    <property type="evidence" value="ECO:0007669"/>
    <property type="project" value="InterPro"/>
</dbReference>
<dbReference type="PRINTS" id="PR00040">
    <property type="entry name" value="HTHMERR"/>
</dbReference>
<dbReference type="InterPro" id="IPR047057">
    <property type="entry name" value="MerR_fam"/>
</dbReference>
<accession>A0A7K3LRD4</accession>
<keyword evidence="7" id="KW-1185">Reference proteome</keyword>
<dbReference type="EMBL" id="JAADZU010000047">
    <property type="protein sequence ID" value="NDK90822.1"/>
    <property type="molecule type" value="Genomic_DNA"/>
</dbReference>
<evidence type="ECO:0000313" key="7">
    <source>
        <dbReference type="Proteomes" id="UP000466307"/>
    </source>
</evidence>
<dbReference type="InterPro" id="IPR009061">
    <property type="entry name" value="DNA-bd_dom_put_sf"/>
</dbReference>
<feature type="domain" description="HTH merR-type" evidence="5">
    <location>
        <begin position="13"/>
        <end position="82"/>
    </location>
</feature>
<dbReference type="PANTHER" id="PTHR30204">
    <property type="entry name" value="REDOX-CYCLING DRUG-SENSING TRANSCRIPTIONAL ACTIVATOR SOXR"/>
    <property type="match status" value="1"/>
</dbReference>
<dbReference type="PANTHER" id="PTHR30204:SF90">
    <property type="entry name" value="HTH-TYPE TRANSCRIPTIONAL ACTIVATOR MTA"/>
    <property type="match status" value="1"/>
</dbReference>
<proteinExistence type="predicted"/>
<dbReference type="RefSeq" id="WP_059037104.1">
    <property type="nucleotide sequence ID" value="NZ_JAADZU010000047.1"/>
</dbReference>